<evidence type="ECO:0000313" key="2">
    <source>
        <dbReference type="Proteomes" id="UP000655589"/>
    </source>
</evidence>
<protein>
    <submittedName>
        <fullName evidence="1">Uncharacterized protein</fullName>
    </submittedName>
</protein>
<dbReference type="EMBL" id="BMPT01000004">
    <property type="protein sequence ID" value="GGM20248.1"/>
    <property type="molecule type" value="Genomic_DNA"/>
</dbReference>
<sequence length="93" mass="10864">MRLFKRGRTRLELETQLRWVEAIRPVIEDAALSTNVPAINEFDKAGLPDLYEHLVRACNGMWEFLDAVNHTRDQLDDALTELDRSGRDREARR</sequence>
<dbReference type="RefSeq" id="WP_171106382.1">
    <property type="nucleotide sequence ID" value="NZ_BMPT01000004.1"/>
</dbReference>
<accession>A0A8H9GFU9</accession>
<reference evidence="1" key="1">
    <citation type="journal article" date="2014" name="Int. J. Syst. Evol. Microbiol.">
        <title>Complete genome sequence of Corynebacterium casei LMG S-19264T (=DSM 44701T), isolated from a smear-ripened cheese.</title>
        <authorList>
            <consortium name="US DOE Joint Genome Institute (JGI-PGF)"/>
            <person name="Walter F."/>
            <person name="Albersmeier A."/>
            <person name="Kalinowski J."/>
            <person name="Ruckert C."/>
        </authorList>
    </citation>
    <scope>NUCLEOTIDE SEQUENCE</scope>
    <source>
        <strain evidence="1">JCM 3051</strain>
    </source>
</reference>
<comment type="caution">
    <text evidence="1">The sequence shown here is derived from an EMBL/GenBank/DDBJ whole genome shotgun (WGS) entry which is preliminary data.</text>
</comment>
<reference evidence="1" key="2">
    <citation type="submission" date="2020-09" db="EMBL/GenBank/DDBJ databases">
        <authorList>
            <person name="Sun Q."/>
            <person name="Ohkuma M."/>
        </authorList>
    </citation>
    <scope>NUCLEOTIDE SEQUENCE</scope>
    <source>
        <strain evidence="1">JCM 3051</strain>
    </source>
</reference>
<proteinExistence type="predicted"/>
<keyword evidence="2" id="KW-1185">Reference proteome</keyword>
<dbReference type="Proteomes" id="UP000655589">
    <property type="component" value="Unassembled WGS sequence"/>
</dbReference>
<gene>
    <name evidence="1" type="ORF">GCM10010102_14940</name>
</gene>
<dbReference type="AlphaFoldDB" id="A0A8H9GFU9"/>
<organism evidence="1 2">
    <name type="scientific">Promicromonospora citrea</name>
    <dbReference type="NCBI Taxonomy" id="43677"/>
    <lineage>
        <taxon>Bacteria</taxon>
        <taxon>Bacillati</taxon>
        <taxon>Actinomycetota</taxon>
        <taxon>Actinomycetes</taxon>
        <taxon>Micrococcales</taxon>
        <taxon>Promicromonosporaceae</taxon>
        <taxon>Promicromonospora</taxon>
    </lineage>
</organism>
<evidence type="ECO:0000313" key="1">
    <source>
        <dbReference type="EMBL" id="GGM20248.1"/>
    </source>
</evidence>
<name>A0A8H9GFU9_9MICO</name>